<keyword evidence="3" id="KW-1185">Reference proteome</keyword>
<protein>
    <submittedName>
        <fullName evidence="2">Uncharacterized protein</fullName>
    </submittedName>
</protein>
<reference evidence="2" key="1">
    <citation type="submission" date="2023-10" db="EMBL/GenBank/DDBJ databases">
        <title>Genome assemblies of two species of porcelain crab, Petrolisthes cinctipes and Petrolisthes manimaculis (Anomura: Porcellanidae).</title>
        <authorList>
            <person name="Angst P."/>
        </authorList>
    </citation>
    <scope>NUCLEOTIDE SEQUENCE</scope>
    <source>
        <strain evidence="2">PB745_01</strain>
        <tissue evidence="2">Gill</tissue>
    </source>
</reference>
<dbReference type="Proteomes" id="UP001286313">
    <property type="component" value="Unassembled WGS sequence"/>
</dbReference>
<organism evidence="2 3">
    <name type="scientific">Petrolisthes cinctipes</name>
    <name type="common">Flat porcelain crab</name>
    <dbReference type="NCBI Taxonomy" id="88211"/>
    <lineage>
        <taxon>Eukaryota</taxon>
        <taxon>Metazoa</taxon>
        <taxon>Ecdysozoa</taxon>
        <taxon>Arthropoda</taxon>
        <taxon>Crustacea</taxon>
        <taxon>Multicrustacea</taxon>
        <taxon>Malacostraca</taxon>
        <taxon>Eumalacostraca</taxon>
        <taxon>Eucarida</taxon>
        <taxon>Decapoda</taxon>
        <taxon>Pleocyemata</taxon>
        <taxon>Anomura</taxon>
        <taxon>Galatheoidea</taxon>
        <taxon>Porcellanidae</taxon>
        <taxon>Petrolisthes</taxon>
    </lineage>
</organism>
<evidence type="ECO:0000313" key="2">
    <source>
        <dbReference type="EMBL" id="KAK3877267.1"/>
    </source>
</evidence>
<feature type="region of interest" description="Disordered" evidence="1">
    <location>
        <begin position="1"/>
        <end position="23"/>
    </location>
</feature>
<dbReference type="AlphaFoldDB" id="A0AAE1KN70"/>
<proteinExistence type="predicted"/>
<accession>A0AAE1KN70</accession>
<evidence type="ECO:0000313" key="3">
    <source>
        <dbReference type="Proteomes" id="UP001286313"/>
    </source>
</evidence>
<name>A0AAE1KN70_PETCI</name>
<dbReference type="EMBL" id="JAWQEG010001702">
    <property type="protein sequence ID" value="KAK3877267.1"/>
    <property type="molecule type" value="Genomic_DNA"/>
</dbReference>
<sequence length="98" mass="10267">MGGRSTGTARQNDPRWESGQQNAGGVMLVPASAMLCPIVPGGSRASEATGGAPRTPPYVAAATAAATTNNNSFSPRHPRCLLLQKPHPLQEEHPLQRL</sequence>
<comment type="caution">
    <text evidence="2">The sequence shown here is derived from an EMBL/GenBank/DDBJ whole genome shotgun (WGS) entry which is preliminary data.</text>
</comment>
<evidence type="ECO:0000256" key="1">
    <source>
        <dbReference type="SAM" id="MobiDB-lite"/>
    </source>
</evidence>
<feature type="compositionally biased region" description="Polar residues" evidence="1">
    <location>
        <begin position="1"/>
        <end position="11"/>
    </location>
</feature>
<gene>
    <name evidence="2" type="ORF">Pcinc_018010</name>
</gene>